<dbReference type="RefSeq" id="XP_038784206.1">
    <property type="nucleotide sequence ID" value="XM_038932705.1"/>
</dbReference>
<feature type="compositionally biased region" description="Low complexity" evidence="1">
    <location>
        <begin position="207"/>
        <end position="222"/>
    </location>
</feature>
<name>A0A8H7B6W2_9PLEO</name>
<organism evidence="2 3">
    <name type="scientific">Alternaria burnsii</name>
    <dbReference type="NCBI Taxonomy" id="1187904"/>
    <lineage>
        <taxon>Eukaryota</taxon>
        <taxon>Fungi</taxon>
        <taxon>Dikarya</taxon>
        <taxon>Ascomycota</taxon>
        <taxon>Pezizomycotina</taxon>
        <taxon>Dothideomycetes</taxon>
        <taxon>Pleosporomycetidae</taxon>
        <taxon>Pleosporales</taxon>
        <taxon>Pleosporineae</taxon>
        <taxon>Pleosporaceae</taxon>
        <taxon>Alternaria</taxon>
        <taxon>Alternaria sect. Alternaria</taxon>
    </lineage>
</organism>
<feature type="compositionally biased region" description="Polar residues" evidence="1">
    <location>
        <begin position="304"/>
        <end position="328"/>
    </location>
</feature>
<evidence type="ECO:0008006" key="4">
    <source>
        <dbReference type="Google" id="ProtNLM"/>
    </source>
</evidence>
<proteinExistence type="predicted"/>
<dbReference type="AlphaFoldDB" id="A0A8H7B6W2"/>
<feature type="region of interest" description="Disordered" evidence="1">
    <location>
        <begin position="424"/>
        <end position="567"/>
    </location>
</feature>
<evidence type="ECO:0000313" key="3">
    <source>
        <dbReference type="Proteomes" id="UP000596902"/>
    </source>
</evidence>
<evidence type="ECO:0000313" key="2">
    <source>
        <dbReference type="EMBL" id="KAF7673892.1"/>
    </source>
</evidence>
<evidence type="ECO:0000256" key="1">
    <source>
        <dbReference type="SAM" id="MobiDB-lite"/>
    </source>
</evidence>
<feature type="compositionally biased region" description="Polar residues" evidence="1">
    <location>
        <begin position="1"/>
        <end position="37"/>
    </location>
</feature>
<feature type="compositionally biased region" description="Polar residues" evidence="1">
    <location>
        <begin position="554"/>
        <end position="566"/>
    </location>
</feature>
<dbReference type="Proteomes" id="UP000596902">
    <property type="component" value="Unassembled WGS sequence"/>
</dbReference>
<dbReference type="InterPro" id="IPR028322">
    <property type="entry name" value="PNRC-like_rgn"/>
</dbReference>
<reference evidence="2" key="2">
    <citation type="submission" date="2020-08" db="EMBL/GenBank/DDBJ databases">
        <title>Draft Genome Sequence of Cumin Blight Pathogen Alternaria burnsii.</title>
        <authorList>
            <person name="Feng Z."/>
        </authorList>
    </citation>
    <scope>NUCLEOTIDE SEQUENCE</scope>
    <source>
        <strain evidence="2">CBS107.38</strain>
    </source>
</reference>
<keyword evidence="3" id="KW-1185">Reference proteome</keyword>
<feature type="region of interest" description="Disordered" evidence="1">
    <location>
        <begin position="285"/>
        <end position="398"/>
    </location>
</feature>
<accession>A0A8H7B6W2</accession>
<dbReference type="EMBL" id="JAAABM010000011">
    <property type="protein sequence ID" value="KAF7673892.1"/>
    <property type="molecule type" value="Genomic_DNA"/>
</dbReference>
<feature type="compositionally biased region" description="Low complexity" evidence="1">
    <location>
        <begin position="380"/>
        <end position="390"/>
    </location>
</feature>
<dbReference type="GO" id="GO:0016071">
    <property type="term" value="P:mRNA metabolic process"/>
    <property type="evidence" value="ECO:0007669"/>
    <property type="project" value="UniProtKB-ARBA"/>
</dbReference>
<sequence length="585" mass="62094">MTTSTSNPYPILPYQTQTKTQTASSPTFQPTCISRTKSPAPHMSTAQTTASPRAPRGKPQSPAHAPHTNQGRQSQRKPRGNRAHNGYNQNHHNGAGASPSKMPAELAHAEGAAYSGEDAQLPSGPRNMRKSNQSHPSIDHVFSPPESEPVPINPSATPAKVQAAYAGPTFHASPAPSALPIPKFLSRSVPAKTRAGPPTPPPEDISDSASPSPSASPSRAPVAVPPRDEQSPLDLLFKADAAERAKGNHGRPLSYGAFNSVDAAKPQHLKHDSYHSMNGVFPIELDGESKHAHMSPPPVASPASHRSVTDPNQVPQLKDMQQQGNGNDVMQDLFNRLSMSQKKPSATPPRPDPQGPQGFSSQTPSPFHGGQHPAQNASGPTTPQTQPTNQDSDFFYGNRNLSPLFKAAKGDLAKKRNSGLRTEISAESPMVGQGDFQGFPSVPPAQMMDPNAFSRIQLGNGNGGHPNAPRSSAPFVQHYQQSPNNRRRTPGRQPHQPRPDFNQTRGNMPGPGKTAANGPPASAAKPLTSMMSFVPSSVAAKQRKTSAPAATASPMKTSTPSDTLSLEQDLKRLLNLNPAGESSVR</sequence>
<protein>
    <recommendedName>
        <fullName evidence="4">Proteophosphoglycan 5</fullName>
    </recommendedName>
</protein>
<reference evidence="2" key="1">
    <citation type="submission" date="2020-01" db="EMBL/GenBank/DDBJ databases">
        <authorList>
            <person name="Feng Z.H.Z."/>
        </authorList>
    </citation>
    <scope>NUCLEOTIDE SEQUENCE</scope>
    <source>
        <strain evidence="2">CBS107.38</strain>
    </source>
</reference>
<feature type="region of interest" description="Disordered" evidence="1">
    <location>
        <begin position="1"/>
        <end position="257"/>
    </location>
</feature>
<dbReference type="GeneID" id="62205883"/>
<gene>
    <name evidence="2" type="ORF">GT037_007658</name>
</gene>
<comment type="caution">
    <text evidence="2">The sequence shown here is derived from an EMBL/GenBank/DDBJ whole genome shotgun (WGS) entry which is preliminary data.</text>
</comment>
<dbReference type="Pfam" id="PF15365">
    <property type="entry name" value="PNRC"/>
    <property type="match status" value="1"/>
</dbReference>